<dbReference type="Proteomes" id="UP001174677">
    <property type="component" value="Chromosome 17"/>
</dbReference>
<protein>
    <submittedName>
        <fullName evidence="2">Uncharacterized protein</fullName>
    </submittedName>
</protein>
<keyword evidence="1" id="KW-0472">Membrane</keyword>
<feature type="transmembrane region" description="Helical" evidence="1">
    <location>
        <begin position="289"/>
        <end position="313"/>
    </location>
</feature>
<dbReference type="InterPro" id="IPR004158">
    <property type="entry name" value="DUF247_pln"/>
</dbReference>
<gene>
    <name evidence="2" type="ORF">P3X46_030413</name>
</gene>
<keyword evidence="1" id="KW-1133">Transmembrane helix</keyword>
<proteinExistence type="predicted"/>
<dbReference type="PANTHER" id="PTHR31170">
    <property type="entry name" value="BNAC04G53230D PROTEIN"/>
    <property type="match status" value="1"/>
</dbReference>
<comment type="caution">
    <text evidence="2">The sequence shown here is derived from an EMBL/GenBank/DDBJ whole genome shotgun (WGS) entry which is preliminary data.</text>
</comment>
<sequence>MEELKRRYLQEFLLLSSSTVSLKEYVKVIKERQTRLRNCYAETIEMNSEDFVKMILLQGAPNDRLFSKPWMEVDVRYDMILLENQLPFFILEDLYDVSNIRNKLHHKGLSLLKLTHEQNFSQVDHILDFLRICQRPSNLHTESKHKLRKQSAWHAPSATQLHQAGVKFELGSTKNKFDIQFKNGILKIPRSRVTKRKEYFLRNLQAFEQCHCYDNKYISDYIAFITMLVRTPKDVEVLAQSGVMQNRLQNNDTLSTIYNYLGTGNFVSRNRFHFSDVATLKQDYFNTPWAGISIITAAIRLLLTLIQTVYSIIQTYR</sequence>
<dbReference type="Pfam" id="PF03140">
    <property type="entry name" value="DUF247"/>
    <property type="match status" value="1"/>
</dbReference>
<organism evidence="2 3">
    <name type="scientific">Hevea brasiliensis</name>
    <name type="common">Para rubber tree</name>
    <name type="synonym">Siphonia brasiliensis</name>
    <dbReference type="NCBI Taxonomy" id="3981"/>
    <lineage>
        <taxon>Eukaryota</taxon>
        <taxon>Viridiplantae</taxon>
        <taxon>Streptophyta</taxon>
        <taxon>Embryophyta</taxon>
        <taxon>Tracheophyta</taxon>
        <taxon>Spermatophyta</taxon>
        <taxon>Magnoliopsida</taxon>
        <taxon>eudicotyledons</taxon>
        <taxon>Gunneridae</taxon>
        <taxon>Pentapetalae</taxon>
        <taxon>rosids</taxon>
        <taxon>fabids</taxon>
        <taxon>Malpighiales</taxon>
        <taxon>Euphorbiaceae</taxon>
        <taxon>Crotonoideae</taxon>
        <taxon>Micrandreae</taxon>
        <taxon>Hevea</taxon>
    </lineage>
</organism>
<dbReference type="PANTHER" id="PTHR31170:SF17">
    <property type="match status" value="1"/>
</dbReference>
<reference evidence="2" key="1">
    <citation type="journal article" date="2023" name="Plant Biotechnol. J.">
        <title>Chromosome-level wild Hevea brasiliensis genome provides new tools for genomic-assisted breeding and valuable loci to elevate rubber yield.</title>
        <authorList>
            <person name="Cheng H."/>
            <person name="Song X."/>
            <person name="Hu Y."/>
            <person name="Wu T."/>
            <person name="Yang Q."/>
            <person name="An Z."/>
            <person name="Feng S."/>
            <person name="Deng Z."/>
            <person name="Wu W."/>
            <person name="Zeng X."/>
            <person name="Tu M."/>
            <person name="Wang X."/>
            <person name="Huang H."/>
        </authorList>
    </citation>
    <scope>NUCLEOTIDE SEQUENCE</scope>
    <source>
        <strain evidence="2">MT/VB/25A 57/8</strain>
    </source>
</reference>
<accession>A0ABQ9KH54</accession>
<keyword evidence="1" id="KW-0812">Transmembrane</keyword>
<dbReference type="EMBL" id="JARPOI010000017">
    <property type="protein sequence ID" value="KAJ9139704.1"/>
    <property type="molecule type" value="Genomic_DNA"/>
</dbReference>
<name>A0ABQ9KH54_HEVBR</name>
<evidence type="ECO:0000313" key="3">
    <source>
        <dbReference type="Proteomes" id="UP001174677"/>
    </source>
</evidence>
<keyword evidence="3" id="KW-1185">Reference proteome</keyword>
<evidence type="ECO:0000256" key="1">
    <source>
        <dbReference type="SAM" id="Phobius"/>
    </source>
</evidence>
<evidence type="ECO:0000313" key="2">
    <source>
        <dbReference type="EMBL" id="KAJ9139704.1"/>
    </source>
</evidence>